<dbReference type="InterPro" id="IPR006073">
    <property type="entry name" value="GTP-bd"/>
</dbReference>
<dbReference type="SUPFAM" id="SSF52540">
    <property type="entry name" value="P-loop containing nucleoside triphosphate hydrolases"/>
    <property type="match status" value="2"/>
</dbReference>
<dbReference type="RefSeq" id="XP_012653727.1">
    <property type="nucleotide sequence ID" value="XM_012798273.1"/>
</dbReference>
<keyword evidence="1 3" id="KW-0812">Transmembrane</keyword>
<dbReference type="CDD" id="cd00882">
    <property type="entry name" value="Ras_like_GTPase"/>
    <property type="match status" value="1"/>
</dbReference>
<keyword evidence="1" id="KW-0472">Membrane</keyword>
<proteinExistence type="predicted"/>
<protein>
    <submittedName>
        <fullName evidence="3">Transmembrane protein, putative</fullName>
    </submittedName>
</protein>
<keyword evidence="4" id="KW-1185">Reference proteome</keyword>
<evidence type="ECO:0000256" key="1">
    <source>
        <dbReference type="SAM" id="Phobius"/>
    </source>
</evidence>
<feature type="domain" description="G" evidence="2">
    <location>
        <begin position="35"/>
        <end position="154"/>
    </location>
</feature>
<accession>W7XIX9</accession>
<dbReference type="InParanoid" id="W7XIX9"/>
<feature type="transmembrane region" description="Helical" evidence="1">
    <location>
        <begin position="789"/>
        <end position="806"/>
    </location>
</feature>
<name>W7XIX9_TETTS</name>
<organism evidence="3 4">
    <name type="scientific">Tetrahymena thermophila (strain SB210)</name>
    <dbReference type="NCBI Taxonomy" id="312017"/>
    <lineage>
        <taxon>Eukaryota</taxon>
        <taxon>Sar</taxon>
        <taxon>Alveolata</taxon>
        <taxon>Ciliophora</taxon>
        <taxon>Intramacronucleata</taxon>
        <taxon>Oligohymenophorea</taxon>
        <taxon>Hymenostomatida</taxon>
        <taxon>Tetrahymenina</taxon>
        <taxon>Tetrahymenidae</taxon>
        <taxon>Tetrahymena</taxon>
    </lineage>
</organism>
<dbReference type="InterPro" id="IPR027417">
    <property type="entry name" value="P-loop_NTPase"/>
</dbReference>
<dbReference type="EMBL" id="GG662650">
    <property type="protein sequence ID" value="EWS73689.1"/>
    <property type="molecule type" value="Genomic_DNA"/>
</dbReference>
<sequence length="922" mass="108203">MGNTIKQKYLIDISDLNTIDLIFDPIKKPCQMVSILVIGQASSGKSSFLNYLMTQVGLKKLCEVTSEGKGTQNIQCHLNQIKIEDINLMLIDTQCLEYDPSTSNQKKEQAYFQLLIKILQMTTFVFFIQHGNRNFIHFQNFLKELKSKQIKLPQIFYVKNKLRKDEITSSQYIQDEQYKMLYSPFNQTTGEIEQVLKKVNNFIEKEFDFKKILKKKKYQQINEEEFLTYLLDTVSDWNKQRREQDAEVLEPIQKKNQPDKKKSKNLCTFQQDENGNCKLVYDKELFDEVLKNKVCCEKVKTVICCGNTGVGKSFFLTELCKQFGQDDLIFDYECSSQQKTIGIHYHRFKDKDNYDIFLMDCQGFDYYDEKLNDAQQIMLQQQLKFLISLFSKGFEYFIFMQTEIRDCKQFYHIKTLMDESAINFLKPEIFIIKNKLNKKETQNFKSQSSENINKDENKQFFPLIFLEDDDKDSRKTFNEQMEKIQKSLKNEKETQNSFYSFYEVIEYIQLSITIFNNGIDNQLENILKILKLRFQYNEYIRRENNKFLQNMKECLDKQIKNYQKQYSTFFYCSQNILYQSFQDQQIELIKKDYIKYKNEWDAKLNQLLLTLQFQDEDSKNQILQKYAQLEKIAPELIQAIKKYETDKDYNQLKLIFTSIVTGIATASILVGAISLGSSAAVLATAEVTTATLVTAVGLSGLAITLGASAGALITVGGLSIGIKKYKDYNKNKVLKEKSLKLLENLKQEKIIFQQGEYKQKDNLLECITKNYKQNDQLMNFCQNKKDDEMFFGLLLITFMLLDFSLVDFKKVEKIEKNLKDKEKELISVHKKVDQMLSELGKDNAQNLWEIHFEKLYSMDFSDIKSKKNYTIDKNDEGIVHINSQKCSYNFNQIPNYTNQHVMATVGCAIQGQEVYDSFLSYD</sequence>
<dbReference type="Proteomes" id="UP000009168">
    <property type="component" value="Unassembled WGS sequence"/>
</dbReference>
<evidence type="ECO:0000313" key="3">
    <source>
        <dbReference type="EMBL" id="EWS73689.1"/>
    </source>
</evidence>
<dbReference type="Gene3D" id="3.40.50.300">
    <property type="entry name" value="P-loop containing nucleotide triphosphate hydrolases"/>
    <property type="match status" value="2"/>
</dbReference>
<reference evidence="4" key="1">
    <citation type="journal article" date="2006" name="PLoS Biol.">
        <title>Macronuclear genome sequence of the ciliate Tetrahymena thermophila, a model eukaryote.</title>
        <authorList>
            <person name="Eisen J.A."/>
            <person name="Coyne R.S."/>
            <person name="Wu M."/>
            <person name="Wu D."/>
            <person name="Thiagarajan M."/>
            <person name="Wortman J.R."/>
            <person name="Badger J.H."/>
            <person name="Ren Q."/>
            <person name="Amedeo P."/>
            <person name="Jones K.M."/>
            <person name="Tallon L.J."/>
            <person name="Delcher A.L."/>
            <person name="Salzberg S.L."/>
            <person name="Silva J.C."/>
            <person name="Haas B.J."/>
            <person name="Majoros W.H."/>
            <person name="Farzad M."/>
            <person name="Carlton J.M."/>
            <person name="Smith R.K. Jr."/>
            <person name="Garg J."/>
            <person name="Pearlman R.E."/>
            <person name="Karrer K.M."/>
            <person name="Sun L."/>
            <person name="Manning G."/>
            <person name="Elde N.C."/>
            <person name="Turkewitz A.P."/>
            <person name="Asai D.J."/>
            <person name="Wilkes D.E."/>
            <person name="Wang Y."/>
            <person name="Cai H."/>
            <person name="Collins K."/>
            <person name="Stewart B.A."/>
            <person name="Lee S.R."/>
            <person name="Wilamowska K."/>
            <person name="Weinberg Z."/>
            <person name="Ruzzo W.L."/>
            <person name="Wloga D."/>
            <person name="Gaertig J."/>
            <person name="Frankel J."/>
            <person name="Tsao C.-C."/>
            <person name="Gorovsky M.A."/>
            <person name="Keeling P.J."/>
            <person name="Waller R.F."/>
            <person name="Patron N.J."/>
            <person name="Cherry J.M."/>
            <person name="Stover N.A."/>
            <person name="Krieger C.J."/>
            <person name="del Toro C."/>
            <person name="Ryder H.F."/>
            <person name="Williamson S.C."/>
            <person name="Barbeau R.A."/>
            <person name="Hamilton E.P."/>
            <person name="Orias E."/>
        </authorList>
    </citation>
    <scope>NUCLEOTIDE SEQUENCE [LARGE SCALE GENOMIC DNA]</scope>
    <source>
        <strain evidence="4">SB210</strain>
    </source>
</reference>
<dbReference type="GeneID" id="24439089"/>
<evidence type="ECO:0000259" key="2">
    <source>
        <dbReference type="Pfam" id="PF01926"/>
    </source>
</evidence>
<gene>
    <name evidence="3" type="ORF">TTHERM_000460454</name>
</gene>
<dbReference type="AlphaFoldDB" id="W7XIX9"/>
<keyword evidence="1" id="KW-1133">Transmembrane helix</keyword>
<evidence type="ECO:0000313" key="4">
    <source>
        <dbReference type="Proteomes" id="UP000009168"/>
    </source>
</evidence>
<dbReference type="KEGG" id="tet:TTHERM_000460454"/>
<feature type="transmembrane region" description="Helical" evidence="1">
    <location>
        <begin position="654"/>
        <end position="675"/>
    </location>
</feature>
<dbReference type="Pfam" id="PF01926">
    <property type="entry name" value="MMR_HSR1"/>
    <property type="match status" value="1"/>
</dbReference>
<dbReference type="GO" id="GO:0005525">
    <property type="term" value="F:GTP binding"/>
    <property type="evidence" value="ECO:0007669"/>
    <property type="project" value="InterPro"/>
</dbReference>
<feature type="transmembrane region" description="Helical" evidence="1">
    <location>
        <begin position="695"/>
        <end position="722"/>
    </location>
</feature>